<evidence type="ECO:0000256" key="3">
    <source>
        <dbReference type="ARBA" id="ARBA00012688"/>
    </source>
</evidence>
<dbReference type="Pfam" id="PF00128">
    <property type="entry name" value="Alpha-amylase"/>
    <property type="match status" value="1"/>
</dbReference>
<feature type="transmembrane region" description="Helical" evidence="11">
    <location>
        <begin position="1089"/>
        <end position="1110"/>
    </location>
</feature>
<dbReference type="PROSITE" id="PS00712">
    <property type="entry name" value="RIBOSOMAL_S17E"/>
    <property type="match status" value="1"/>
</dbReference>
<name>A0AAD9MCB5_9PEZI</name>
<dbReference type="InterPro" id="IPR058655">
    <property type="entry name" value="Mok11-14/Ags1-like"/>
</dbReference>
<dbReference type="PANTHER" id="PTHR47182">
    <property type="entry name" value="CELL WALL ALPHA-1,3-GLUCAN SYNTHASE AGS1-RELATED"/>
    <property type="match status" value="1"/>
</dbReference>
<feature type="compositionally biased region" description="Polar residues" evidence="10">
    <location>
        <begin position="1888"/>
        <end position="1897"/>
    </location>
</feature>
<feature type="transmembrane region" description="Helical" evidence="11">
    <location>
        <begin position="2248"/>
        <end position="2273"/>
    </location>
</feature>
<feature type="transmembrane region" description="Helical" evidence="11">
    <location>
        <begin position="2280"/>
        <end position="2296"/>
    </location>
</feature>
<feature type="compositionally biased region" description="Basic and acidic residues" evidence="10">
    <location>
        <begin position="1955"/>
        <end position="1970"/>
    </location>
</feature>
<dbReference type="GO" id="GO:0006412">
    <property type="term" value="P:translation"/>
    <property type="evidence" value="ECO:0007669"/>
    <property type="project" value="InterPro"/>
</dbReference>
<feature type="region of interest" description="Disordered" evidence="10">
    <location>
        <begin position="2809"/>
        <end position="2833"/>
    </location>
</feature>
<keyword evidence="11" id="KW-0812">Transmembrane</keyword>
<feature type="transmembrane region" description="Helical" evidence="11">
    <location>
        <begin position="2093"/>
        <end position="2114"/>
    </location>
</feature>
<keyword evidence="6" id="KW-0689">Ribosomal protein</keyword>
<dbReference type="FunFam" id="3.40.50.2000:FF:000052">
    <property type="entry name" value="Alpha-1,3-glucan synthase Ags2"/>
    <property type="match status" value="1"/>
</dbReference>
<feature type="transmembrane region" description="Helical" evidence="11">
    <location>
        <begin position="2032"/>
        <end position="2051"/>
    </location>
</feature>
<dbReference type="Proteomes" id="UP001217918">
    <property type="component" value="Unassembled WGS sequence"/>
</dbReference>
<dbReference type="SUPFAM" id="SSF53756">
    <property type="entry name" value="UDP-Glycosyltransferase/glycogen phosphorylase"/>
    <property type="match status" value="1"/>
</dbReference>
<feature type="compositionally biased region" description="Polar residues" evidence="10">
    <location>
        <begin position="1740"/>
        <end position="1759"/>
    </location>
</feature>
<evidence type="ECO:0000313" key="13">
    <source>
        <dbReference type="EMBL" id="KAK2071042.1"/>
    </source>
</evidence>
<feature type="compositionally biased region" description="Basic residues" evidence="10">
    <location>
        <begin position="1898"/>
        <end position="1916"/>
    </location>
</feature>
<dbReference type="FunFam" id="1.10.60.20:FF:000001">
    <property type="entry name" value="40S ribosomal protein S17"/>
    <property type="match status" value="1"/>
</dbReference>
<dbReference type="Pfam" id="PF26122">
    <property type="entry name" value="CBM_Mok13"/>
    <property type="match status" value="1"/>
</dbReference>
<feature type="transmembrane region" description="Helical" evidence="11">
    <location>
        <begin position="2058"/>
        <end position="2081"/>
    </location>
</feature>
<dbReference type="Pfam" id="PF26108">
    <property type="entry name" value="GH_Mok13"/>
    <property type="match status" value="1"/>
</dbReference>
<accession>A0AAD9MCB5</accession>
<feature type="domain" description="Glycosyl hydrolase family 13 catalytic" evidence="12">
    <location>
        <begin position="75"/>
        <end position="530"/>
    </location>
</feature>
<dbReference type="InterPro" id="IPR058656">
    <property type="entry name" value="Mok11-13/Ags1-like_GH"/>
</dbReference>
<evidence type="ECO:0000256" key="4">
    <source>
        <dbReference type="ARBA" id="ARBA00022676"/>
    </source>
</evidence>
<keyword evidence="11" id="KW-1133">Transmembrane helix</keyword>
<feature type="transmembrane region" description="Helical" evidence="11">
    <location>
        <begin position="2217"/>
        <end position="2236"/>
    </location>
</feature>
<dbReference type="InterPro" id="IPR058659">
    <property type="entry name" value="Mok11-13/Ags1-like_CBM"/>
</dbReference>
<dbReference type="InterPro" id="IPR013534">
    <property type="entry name" value="Starch_synth_cat_dom"/>
</dbReference>
<evidence type="ECO:0000256" key="9">
    <source>
        <dbReference type="ARBA" id="ARBA00048960"/>
    </source>
</evidence>
<evidence type="ECO:0000256" key="5">
    <source>
        <dbReference type="ARBA" id="ARBA00022679"/>
    </source>
</evidence>
<keyword evidence="8" id="KW-0961">Cell wall biogenesis/degradation</keyword>
<dbReference type="Pfam" id="PF00833">
    <property type="entry name" value="Ribosomal_S17e"/>
    <property type="match status" value="1"/>
</dbReference>
<dbReference type="InterPro" id="IPR018273">
    <property type="entry name" value="Ribosomal_eS17_CS"/>
</dbReference>
<keyword evidence="5" id="KW-0808">Transferase</keyword>
<dbReference type="InterPro" id="IPR006047">
    <property type="entry name" value="GH13_cat_dom"/>
</dbReference>
<dbReference type="GO" id="GO:0005840">
    <property type="term" value="C:ribosome"/>
    <property type="evidence" value="ECO:0007669"/>
    <property type="project" value="UniProtKB-KW"/>
</dbReference>
<dbReference type="InterPro" id="IPR058658">
    <property type="entry name" value="Mok11-13/Ags1-like_Ig_2"/>
</dbReference>
<reference evidence="13" key="1">
    <citation type="journal article" date="2023" name="Mol. Plant Microbe Interact.">
        <title>Elucidating the Obligate Nature and Biological Capacity of an Invasive Fungal Corn Pathogen.</title>
        <authorList>
            <person name="MacCready J.S."/>
            <person name="Roggenkamp E.M."/>
            <person name="Gdanetz K."/>
            <person name="Chilvers M.I."/>
        </authorList>
    </citation>
    <scope>NUCLEOTIDE SEQUENCE</scope>
    <source>
        <strain evidence="13">PM02</strain>
    </source>
</reference>
<dbReference type="EC" id="2.4.1.183" evidence="3"/>
<evidence type="ECO:0000259" key="12">
    <source>
        <dbReference type="SMART" id="SM00642"/>
    </source>
</evidence>
<evidence type="ECO:0000256" key="6">
    <source>
        <dbReference type="ARBA" id="ARBA00022980"/>
    </source>
</evidence>
<dbReference type="Pfam" id="PF26111">
    <property type="entry name" value="Ig_Mok13"/>
    <property type="match status" value="1"/>
</dbReference>
<keyword evidence="11" id="KW-0472">Membrane</keyword>
<dbReference type="InterPro" id="IPR058654">
    <property type="entry name" value="Mok11-14/Ags1-like_TM"/>
</dbReference>
<dbReference type="SMART" id="SM00642">
    <property type="entry name" value="Aamy"/>
    <property type="match status" value="1"/>
</dbReference>
<feature type="region of interest" description="Disordered" evidence="10">
    <location>
        <begin position="1704"/>
        <end position="1761"/>
    </location>
</feature>
<feature type="transmembrane region" description="Helical" evidence="11">
    <location>
        <begin position="2170"/>
        <end position="2196"/>
    </location>
</feature>
<evidence type="ECO:0000256" key="10">
    <source>
        <dbReference type="SAM" id="MobiDB-lite"/>
    </source>
</evidence>
<dbReference type="GO" id="GO:1990904">
    <property type="term" value="C:ribonucleoprotein complex"/>
    <property type="evidence" value="ECO:0007669"/>
    <property type="project" value="UniProtKB-KW"/>
</dbReference>
<comment type="catalytic activity">
    <reaction evidence="9">
        <text>[(1-&gt;3)-alpha-D-glucosyl](n) + UDP-alpha-D-glucose = [(1-&gt;3)-alpha-D-glucosyl](n+1) + UDP + H(+)</text>
        <dbReference type="Rhea" id="RHEA:19749"/>
        <dbReference type="Rhea" id="RHEA-COMP:11150"/>
        <dbReference type="Rhea" id="RHEA-COMP:11151"/>
        <dbReference type="ChEBI" id="CHEBI:15378"/>
        <dbReference type="ChEBI" id="CHEBI:28100"/>
        <dbReference type="ChEBI" id="CHEBI:58223"/>
        <dbReference type="ChEBI" id="CHEBI:58885"/>
        <dbReference type="EC" id="2.4.1.183"/>
    </reaction>
</comment>
<gene>
    <name evidence="13" type="ORF">P8C59_005497</name>
</gene>
<keyword evidence="4" id="KW-0328">Glycosyltransferase</keyword>
<keyword evidence="14" id="KW-1185">Reference proteome</keyword>
<dbReference type="InterPro" id="IPR001210">
    <property type="entry name" value="Ribosomal_eS17"/>
</dbReference>
<comment type="similarity">
    <text evidence="2">Belongs to the eukaryotic ribosomal protein eS17 family.</text>
</comment>
<organism evidence="13 14">
    <name type="scientific">Phyllachora maydis</name>
    <dbReference type="NCBI Taxonomy" id="1825666"/>
    <lineage>
        <taxon>Eukaryota</taxon>
        <taxon>Fungi</taxon>
        <taxon>Dikarya</taxon>
        <taxon>Ascomycota</taxon>
        <taxon>Pezizomycotina</taxon>
        <taxon>Sordariomycetes</taxon>
        <taxon>Sordariomycetidae</taxon>
        <taxon>Phyllachorales</taxon>
        <taxon>Phyllachoraceae</taxon>
        <taxon>Phyllachora</taxon>
    </lineage>
</organism>
<dbReference type="InterPro" id="IPR058657">
    <property type="entry name" value="Mok11-13/Ags1-like_Ig"/>
</dbReference>
<evidence type="ECO:0000313" key="14">
    <source>
        <dbReference type="Proteomes" id="UP001217918"/>
    </source>
</evidence>
<dbReference type="GO" id="GO:0009277">
    <property type="term" value="C:fungal-type cell wall"/>
    <property type="evidence" value="ECO:0007669"/>
    <property type="project" value="TreeGrafter"/>
</dbReference>
<dbReference type="HAMAP" id="MF_00511">
    <property type="entry name" value="Ribosomal_eS17"/>
    <property type="match status" value="1"/>
</dbReference>
<dbReference type="EMBL" id="JAQQPM010000004">
    <property type="protein sequence ID" value="KAK2071042.1"/>
    <property type="molecule type" value="Genomic_DNA"/>
</dbReference>
<dbReference type="Pfam" id="PF26114">
    <property type="entry name" value="Ig_2_Mok13"/>
    <property type="match status" value="1"/>
</dbReference>
<dbReference type="GO" id="GO:0003735">
    <property type="term" value="F:structural constituent of ribosome"/>
    <property type="evidence" value="ECO:0007669"/>
    <property type="project" value="InterPro"/>
</dbReference>
<dbReference type="SUPFAM" id="SSF116820">
    <property type="entry name" value="Rps17e-like"/>
    <property type="match status" value="1"/>
</dbReference>
<evidence type="ECO:0000256" key="7">
    <source>
        <dbReference type="ARBA" id="ARBA00023274"/>
    </source>
</evidence>
<dbReference type="Pfam" id="PF26127">
    <property type="entry name" value="12TM_Mok13"/>
    <property type="match status" value="1"/>
</dbReference>
<dbReference type="PANTHER" id="PTHR47182:SF2">
    <property type="entry name" value="CELL WALL ALPHA-1,3-GLUCAN SYNTHASE AGS1"/>
    <property type="match status" value="1"/>
</dbReference>
<feature type="transmembrane region" description="Helical" evidence="11">
    <location>
        <begin position="2308"/>
        <end position="2330"/>
    </location>
</feature>
<protein>
    <recommendedName>
        <fullName evidence="3">alpha-1,3-glucan synthase</fullName>
        <ecNumber evidence="3">2.4.1.183</ecNumber>
    </recommendedName>
</protein>
<keyword evidence="7" id="KW-0687">Ribonucleoprotein</keyword>
<evidence type="ECO:0000256" key="8">
    <source>
        <dbReference type="ARBA" id="ARBA00023316"/>
    </source>
</evidence>
<dbReference type="SUPFAM" id="SSF51445">
    <property type="entry name" value="(Trans)glycosidases"/>
    <property type="match status" value="1"/>
</dbReference>
<dbReference type="InterPro" id="IPR036401">
    <property type="entry name" value="Ribosomal_eS17_sf"/>
</dbReference>
<feature type="transmembrane region" description="Helical" evidence="11">
    <location>
        <begin position="2126"/>
        <end position="2150"/>
    </location>
</feature>
<dbReference type="Gene3D" id="1.10.60.20">
    <property type="entry name" value="Ribosomal protein S17e-like"/>
    <property type="match status" value="1"/>
</dbReference>
<dbReference type="InterPro" id="IPR017853">
    <property type="entry name" value="GH"/>
</dbReference>
<feature type="region of interest" description="Disordered" evidence="10">
    <location>
        <begin position="1874"/>
        <end position="1970"/>
    </location>
</feature>
<dbReference type="CDD" id="cd11323">
    <property type="entry name" value="AmyAc_AGS"/>
    <property type="match status" value="1"/>
</dbReference>
<proteinExistence type="inferred from homology"/>
<sequence>MLDVGPRTWSNGRNKHGAVLLLFAPLPSRLRRGWGTRGPNRSLDLTATDVLDYWGEWEGHTYHPSPDNWRFPFYTLFLDRFVNGDPSNDDANGTVFEQEVSGTQLRFGGDVQGLADSLDYIQDLGIKGLYIAGSPFINQPWAADSYSPLDHTLLDWHFGNITVWRNAIDEIHSRGMYVILDNTVATLGDLIGFEGYLNGSAPFTPEHEHRALWKTSRRYHDFSFGTEYNETCHQLPRFWLEDGHQVTQDVYDSFKGCYDGDFDQYGDTEAFGVYMDYRRQTTKFASVQDRLREWVPSVRQRIQHLSCITIAMLDIDGFRFDKATQVTADAEGAFSAHLRSCAQRLNKTNFFLPGEITGGNAFGSVYIGRGREPDMYLDSIQTAVNLTQASLATGNFSFIRAPGNNALDAAAFHYSVYRSLLRFLGMDGGIEASNDTPLNWVDAWNVMLTTNDLINPSTGQFDPRHMYGASNQDVFRWPAIKLGVERNLLGLFITTLHMPGIPLLLWGEEQAFHILDNTASNYMFGRMPISGGPAWQMHGCYSLPATLYYDMPLEATKTGCEDDTVTYDHRDPSHPVHNIIKHMYFLRERYPVLADGFHLQQLSNHTVYLQYPGSSGTPTETGLWSTLRSGSFGSQEQMQPVWLLYHNRNTTTTYTFDCSKTDGSALVAPFGAGTKVRNLMFPHRTMDLQESQTSLGINGSTERNGCYPDITLDPFEFQVYVPEHQFVPPPAMLTRFTPGHDFRLQSTAPSTPLNVSFEASVAMDCDAFTKAVTITSITETGSLAQVDATTVKCTQLSGPSAYRAPYVGAIASAWSWSATVVGLGPGIHQIAVLNATTADGKSHTNARDRFLLRVGGSDNPLVFPSSGNYSDTLLRRDGTTKELSLAHSAPGASWFRYTTNWESSWSAWMPYTGGTTAIKRLPWSGTPAQAWDGDHVMVQYHSRLLGSSSYTQSSDAGTSPWSSAMPRRFPHLFASGPFNQYGFDAGLPSAFSYSHTDVQWQWHFMDEWPSHVQLSVWGINPDGQPDQTFVYGDIDHDGVLDRSPPSSLVESAVNITAPPGLPYLAYQMVVDDGNLRYGLLPRGNMYVQMVVYMLLWLAPVLGGLVTIWAFRHGFYRIKLNRFGVKVKDNSWSSKLTQALAAVGIARQGTVAERRMGTDIPTIMMVAAAPLTPVVGSTAAATAAGARRRILIATMEYNIDDWGVKIKIGGLGVMAQLMGTALRDRADLVWVVPCVGGIDYPIDTRAEPMYVQIMEDEYEIQSKAVPYPGRMDDLESAVYYSAWNQCIAQTADRFSVDLYHINDYHGAAAPLYLLPRTIPTALSLHNAEFQGMWPMRTPEEREEVCSVYNLPSAVVEKYVQFGSVFNLLHAGASYLRIHQQGFGAVGVSKKYGDRSFARYPIFWGLSKIGQLPNPDPTDTAEWNKEDALARREAVTVDEQFEANRPALKRQAQEWAGLKQDPDADLFVFVGRWSLQKGVDLIADIFPWVLDHYATAQLICVGPVIDLYGKFAALKLERLMEIYPGRVYSKPEFTQLPPYIFSGAEFALIPSRDEPFGLVAVEFGRKGALGVGARVGGLGQMPGWWFTVESTKANHLLHQFKGAIVAALDTDRQTRAVMRAWSAKQRFPVAEWLEKLEKLYSGAIKVHGKVANSKTRMPAAIRAGLDRIKQLKKVGKKKAPADEEGHPLSLAGLGIELQRRPAWMSRMPPLDGYGDGHGSPCSLDPTPSPSRPGSLYGHETETPSLGPSPINTRPSSPTRFSDSLLDVPLPAPPNVLGGFQHRRNTSLLSLEGVVNHSRSSSIGRPASIDSPRSPKTFKLQQVDPFFTDSTGDFEALFKSQLDRLSAKTSTAELCIEDFLVKSEKEWFDSYRHAKLGVSSHSRGREPSKSPGRSPNVSRSQSRRRLSKNPPPGHRRAGSHLHLSVDLGTEAERRGRTSRRPSTSPAPAPAPAPAAARARSDSDGSPERDPRDAEALQKQFGLDADYVPPTGLKKYLQYRIGEWPVYAMLLAINQIIASNSYQITLLTGEVGQTATKLYVVASIYLVSTIFWYTLSRTMKLLYCLSLPFAVYGLAFVTLGLSPFAPSAAAIGWVQDVATGLYAFASSSGSSLSFAYNFGTDGGSPHHVWIQRLAVIQGIAQLYTLGLWGWGHVISTASANSMPVSTVTLAGSRWILALCGPVALVLWTIGIVLLLGLPDFYRESPGPVPQLWLTLFRRRTIAWYLLAMVLQNYFLSTLIGRTWSFLFSSKAVPVWAVVLLAVGFLGFAWVAILYVLARAGESHPWLFPLFSVGLGAPRWAQIWWGCSRFGLWLPWVAGGAAGGALASRALWLWLGLLDSVQGAGVGMILMLTLTRVHVAAAVVAAQVLGSIATMAARATAPDKVGPGDVFPDLSEGVAVALSKPWFWVVLGLQLMICFGYFKFFRKEQIVTVPESSRAQGDWGFKRPFPLRQTSKSSTPMIRIKQIDSIEHVTDYSSASDLGMTLRKWQELNMPLTVPPSTKTAFSHDLKRRTSVFEEDSDFTAFDPAEEMVAEGKRWKFRGPWLAGMTEGGFKRWVAKHVRPRRQEFRQYLKKVLATELAAKADQAKMDANGTKADYVPTKIDADSITEEQITEYLRTLRMQSPTLYRLVGRFLDLAPVEPKDARVVVEKSAQLKSLSSMLYVPVTGNPYSRHGPPVTHPSAGLSYLRTAAHMDNHPLYGPQRAHPPVEARVIMPRSSVGAQTVARLGVAGFITNSAVGSTGMNSKNDEPSYDVLNTFKPEIAGGAKVWVQPASASISSIGRVELIVGDAADQDIMIAKEVYGAEKVFGEERRRPAKSPTLHDYKKKPSGEATMGNKDSWMQSLPLLLGSRNNHQHKSVTMGRVRTKTVKKSAKVIIERYYPRLTLDFETNKKVCDEIAIIASKRLRNKIAGYTTHLMKRIQRGPVRGISFKLQEEERERKDQYVPEISALDFTQTESGQLDVDQETKDLLKHLGFEAISTNVIAVTQTQPLDRGRRFGDRPPRRD</sequence>
<dbReference type="FunFam" id="3.20.20.80:FF:000073">
    <property type="entry name" value="Alpha-1,3-glucan synthase Ags2"/>
    <property type="match status" value="1"/>
</dbReference>
<dbReference type="GO" id="GO:0070600">
    <property type="term" value="P:fungal-type cell wall (1-&gt;3)-alpha-glucan biosynthetic process"/>
    <property type="evidence" value="ECO:0007669"/>
    <property type="project" value="TreeGrafter"/>
</dbReference>
<comment type="caution">
    <text evidence="13">The sequence shown here is derived from an EMBL/GenBank/DDBJ whole genome shotgun (WGS) entry which is preliminary data.</text>
</comment>
<dbReference type="Gene3D" id="3.20.20.80">
    <property type="entry name" value="Glycosidases"/>
    <property type="match status" value="2"/>
</dbReference>
<feature type="compositionally biased region" description="Basic and acidic residues" evidence="10">
    <location>
        <begin position="2817"/>
        <end position="2826"/>
    </location>
</feature>
<evidence type="ECO:0000256" key="2">
    <source>
        <dbReference type="ARBA" id="ARBA00010444"/>
    </source>
</evidence>
<dbReference type="GO" id="GO:0047657">
    <property type="term" value="F:alpha-1,3-glucan synthase activity"/>
    <property type="evidence" value="ECO:0007669"/>
    <property type="project" value="UniProtKB-EC"/>
</dbReference>
<comment type="similarity">
    <text evidence="1">Belongs to the glycosyltransferase group 1 family.</text>
</comment>
<dbReference type="Pfam" id="PF08323">
    <property type="entry name" value="Glyco_transf_5"/>
    <property type="match status" value="1"/>
</dbReference>
<evidence type="ECO:0000256" key="1">
    <source>
        <dbReference type="ARBA" id="ARBA00006122"/>
    </source>
</evidence>
<evidence type="ECO:0000256" key="11">
    <source>
        <dbReference type="SAM" id="Phobius"/>
    </source>
</evidence>
<dbReference type="Gene3D" id="3.40.50.2000">
    <property type="entry name" value="Glycogen Phosphorylase B"/>
    <property type="match status" value="2"/>
</dbReference>